<reference evidence="1 2" key="1">
    <citation type="submission" date="2019-08" db="EMBL/GenBank/DDBJ databases">
        <authorList>
            <person name="Peeters C."/>
        </authorList>
    </citation>
    <scope>NUCLEOTIDE SEQUENCE [LARGE SCALE GENOMIC DNA]</scope>
    <source>
        <strain evidence="1 2">LMG 31115</strain>
    </source>
</reference>
<dbReference type="Proteomes" id="UP000333828">
    <property type="component" value="Unassembled WGS sequence"/>
</dbReference>
<protein>
    <submittedName>
        <fullName evidence="1">Uncharacterized protein</fullName>
    </submittedName>
</protein>
<keyword evidence="2" id="KW-1185">Reference proteome</keyword>
<evidence type="ECO:0000313" key="2">
    <source>
        <dbReference type="Proteomes" id="UP000333828"/>
    </source>
</evidence>
<organism evidence="1 2">
    <name type="scientific">Pandoraea iniqua</name>
    <dbReference type="NCBI Taxonomy" id="2508288"/>
    <lineage>
        <taxon>Bacteria</taxon>
        <taxon>Pseudomonadati</taxon>
        <taxon>Pseudomonadota</taxon>
        <taxon>Betaproteobacteria</taxon>
        <taxon>Burkholderiales</taxon>
        <taxon>Burkholderiaceae</taxon>
        <taxon>Pandoraea</taxon>
    </lineage>
</organism>
<sequence length="146" mass="15489">MARLFGLLPTSLGQPRIRTATASAQARLSAVYGLSALSGPFAAAPAIARSYTVPARARSTALPRVIASAVSSATRRACPAAQAVKASRNVRELQTRRDAHDDGRVDGRDDVRVYRDVSHIVMVGSIADICRKLDQAVGEQFCQAAV</sequence>
<dbReference type="EMBL" id="CABPSI010000007">
    <property type="protein sequence ID" value="VVE56853.1"/>
    <property type="molecule type" value="Genomic_DNA"/>
</dbReference>
<dbReference type="RefSeq" id="WP_150686460.1">
    <property type="nucleotide sequence ID" value="NZ_CABPSI010000007.1"/>
</dbReference>
<dbReference type="AlphaFoldDB" id="A0A5E4Z9G6"/>
<accession>A0A5E4Z9G6</accession>
<gene>
    <name evidence="1" type="ORF">PIN31115_05113</name>
</gene>
<evidence type="ECO:0000313" key="1">
    <source>
        <dbReference type="EMBL" id="VVE56853.1"/>
    </source>
</evidence>
<proteinExistence type="predicted"/>
<name>A0A5E4Z9G6_9BURK</name>